<proteinExistence type="predicted"/>
<comment type="caution">
    <text evidence="2">The sequence shown here is derived from an EMBL/GenBank/DDBJ whole genome shotgun (WGS) entry which is preliminary data.</text>
</comment>
<evidence type="ECO:0008006" key="4">
    <source>
        <dbReference type="Google" id="ProtNLM"/>
    </source>
</evidence>
<feature type="transmembrane region" description="Helical" evidence="1">
    <location>
        <begin position="109"/>
        <end position="134"/>
    </location>
</feature>
<keyword evidence="1" id="KW-0812">Transmembrane</keyword>
<feature type="transmembrane region" description="Helical" evidence="1">
    <location>
        <begin position="146"/>
        <end position="171"/>
    </location>
</feature>
<sequence length="260" mass="30191">MKRYLKLYWLFSVQSLKVVWQHKTGVLFFMFGKLIRFLMFLFFVMILVKNTKTLVGYTFNETLVFYFTFNVIDTLTQMLFREVYRFRWLVTSGELDGVLVRPYHPFIRVLLGGLDILDLLMLGPYLALLTYFLLQIGLTTSYNLSLYLLLVVNSLIIATAFHIVVLALGVLTTEVDHTIMIYRDLSKLAVVPVDIYREPIRSLVTFVLPIGIMMTYPVKGLLNMLNWNLIIVSLVLGLASLLFSLWLWGRALKKYQSWGS</sequence>
<feature type="transmembrane region" description="Helical" evidence="1">
    <location>
        <begin position="63"/>
        <end position="80"/>
    </location>
</feature>
<keyword evidence="1" id="KW-1133">Transmembrane helix</keyword>
<dbReference type="EMBL" id="MGBG01000005">
    <property type="protein sequence ID" value="OGK66625.1"/>
    <property type="molecule type" value="Genomic_DNA"/>
</dbReference>
<dbReference type="PANTHER" id="PTHR36833:SF1">
    <property type="entry name" value="INTEGRAL MEMBRANE TRANSPORT PROTEIN"/>
    <property type="match status" value="1"/>
</dbReference>
<dbReference type="PANTHER" id="PTHR36833">
    <property type="entry name" value="SLR0610 PROTEIN-RELATED"/>
    <property type="match status" value="1"/>
</dbReference>
<evidence type="ECO:0000313" key="2">
    <source>
        <dbReference type="EMBL" id="OGK66625.1"/>
    </source>
</evidence>
<evidence type="ECO:0000256" key="1">
    <source>
        <dbReference type="SAM" id="Phobius"/>
    </source>
</evidence>
<evidence type="ECO:0000313" key="3">
    <source>
        <dbReference type="Proteomes" id="UP000178450"/>
    </source>
</evidence>
<name>A0A1F7KFI1_9BACT</name>
<dbReference type="AlphaFoldDB" id="A0A1F7KFI1"/>
<organism evidence="2 3">
    <name type="scientific">Candidatus Roizmanbacteria bacterium RIFOXYA1_FULL_41_12</name>
    <dbReference type="NCBI Taxonomy" id="1802082"/>
    <lineage>
        <taxon>Bacteria</taxon>
        <taxon>Candidatus Roizmaniibacteriota</taxon>
    </lineage>
</organism>
<feature type="transmembrane region" description="Helical" evidence="1">
    <location>
        <begin position="26"/>
        <end position="48"/>
    </location>
</feature>
<accession>A0A1F7KFI1</accession>
<dbReference type="Pfam" id="PF06182">
    <property type="entry name" value="ABC2_membrane_6"/>
    <property type="match status" value="1"/>
</dbReference>
<dbReference type="Proteomes" id="UP000178450">
    <property type="component" value="Unassembled WGS sequence"/>
</dbReference>
<keyword evidence="1" id="KW-0472">Membrane</keyword>
<gene>
    <name evidence="2" type="ORF">A2209_00020</name>
</gene>
<reference evidence="2 3" key="1">
    <citation type="journal article" date="2016" name="Nat. Commun.">
        <title>Thousands of microbial genomes shed light on interconnected biogeochemical processes in an aquifer system.</title>
        <authorList>
            <person name="Anantharaman K."/>
            <person name="Brown C.T."/>
            <person name="Hug L.A."/>
            <person name="Sharon I."/>
            <person name="Castelle C.J."/>
            <person name="Probst A.J."/>
            <person name="Thomas B.C."/>
            <person name="Singh A."/>
            <person name="Wilkins M.J."/>
            <person name="Karaoz U."/>
            <person name="Brodie E.L."/>
            <person name="Williams K.H."/>
            <person name="Hubbard S.S."/>
            <person name="Banfield J.F."/>
        </authorList>
    </citation>
    <scope>NUCLEOTIDE SEQUENCE [LARGE SCALE GENOMIC DNA]</scope>
</reference>
<feature type="transmembrane region" description="Helical" evidence="1">
    <location>
        <begin position="224"/>
        <end position="248"/>
    </location>
</feature>
<feature type="transmembrane region" description="Helical" evidence="1">
    <location>
        <begin position="200"/>
        <end position="218"/>
    </location>
</feature>
<protein>
    <recommendedName>
        <fullName evidence="4">ABC transporter permease</fullName>
    </recommendedName>
</protein>
<dbReference type="InterPro" id="IPR010390">
    <property type="entry name" value="ABC-2_transporter-like"/>
</dbReference>